<organism evidence="1 2">
    <name type="scientific">Actinomadura adrarensis</name>
    <dbReference type="NCBI Taxonomy" id="1819600"/>
    <lineage>
        <taxon>Bacteria</taxon>
        <taxon>Bacillati</taxon>
        <taxon>Actinomycetota</taxon>
        <taxon>Actinomycetes</taxon>
        <taxon>Streptosporangiales</taxon>
        <taxon>Thermomonosporaceae</taxon>
        <taxon>Actinomadura</taxon>
    </lineage>
</organism>
<protein>
    <submittedName>
        <fullName evidence="1">Uncharacterized protein</fullName>
    </submittedName>
</protein>
<name>A0ABW3CPQ2_9ACTN</name>
<comment type="caution">
    <text evidence="1">The sequence shown here is derived from an EMBL/GenBank/DDBJ whole genome shotgun (WGS) entry which is preliminary data.</text>
</comment>
<sequence length="124" mass="13306">MSVATAGSLSRADVADLVADLRRDVGSLTWRHERQEEPDTLGPGQDIITAVIEGSPEAILGVGAGLLLDGVVSTVRDWLRARKTTTDVTVDIIIRLDGSGEVKEVEAAVEDVPANIRVRFDRSE</sequence>
<evidence type="ECO:0000313" key="1">
    <source>
        <dbReference type="EMBL" id="MFD0856361.1"/>
    </source>
</evidence>
<accession>A0ABW3CPQ2</accession>
<evidence type="ECO:0000313" key="2">
    <source>
        <dbReference type="Proteomes" id="UP001597083"/>
    </source>
</evidence>
<dbReference type="EMBL" id="JBHTIR010004081">
    <property type="protein sequence ID" value="MFD0856361.1"/>
    <property type="molecule type" value="Genomic_DNA"/>
</dbReference>
<dbReference type="Proteomes" id="UP001597083">
    <property type="component" value="Unassembled WGS sequence"/>
</dbReference>
<gene>
    <name evidence="1" type="ORF">ACFQ07_29240</name>
</gene>
<proteinExistence type="predicted"/>
<reference evidence="2" key="1">
    <citation type="journal article" date="2019" name="Int. J. Syst. Evol. Microbiol.">
        <title>The Global Catalogue of Microorganisms (GCM) 10K type strain sequencing project: providing services to taxonomists for standard genome sequencing and annotation.</title>
        <authorList>
            <consortium name="The Broad Institute Genomics Platform"/>
            <consortium name="The Broad Institute Genome Sequencing Center for Infectious Disease"/>
            <person name="Wu L."/>
            <person name="Ma J."/>
        </authorList>
    </citation>
    <scope>NUCLEOTIDE SEQUENCE [LARGE SCALE GENOMIC DNA]</scope>
    <source>
        <strain evidence="2">JCM 31696</strain>
    </source>
</reference>
<keyword evidence="2" id="KW-1185">Reference proteome</keyword>